<gene>
    <name evidence="1" type="ORF">DICPUDRAFT_157828</name>
</gene>
<dbReference type="Proteomes" id="UP000001064">
    <property type="component" value="Unassembled WGS sequence"/>
</dbReference>
<dbReference type="OrthoDB" id="496981at2759"/>
<dbReference type="EMBL" id="GL871328">
    <property type="protein sequence ID" value="EGC30452.1"/>
    <property type="molecule type" value="Genomic_DNA"/>
</dbReference>
<name>F1A037_DICPU</name>
<keyword evidence="2" id="KW-1185">Reference proteome</keyword>
<sequence>MGQSTFNVAFLANNRVDPFLFDARLTEIGEGQASALADNAEIHLQNIQVVITTPMTRALDTTRRGLSKLIKNKGINCVVCPLHRETLTTSDDNGRPISIVKTEFPEFDFSTIEERWWYLPEEIKSDFTIDHEEYFKKSPFKEPEEVIAKRVQDFKEYLLSRPESHIAVVGHCDFFYHLLDKKHPHMKNCQIIKFMIETGEVTYLT</sequence>
<dbReference type="GO" id="GO:0005737">
    <property type="term" value="C:cytoplasm"/>
    <property type="evidence" value="ECO:0000318"/>
    <property type="project" value="GO_Central"/>
</dbReference>
<dbReference type="RefSeq" id="XP_003293031.1">
    <property type="nucleotide sequence ID" value="XM_003292983.1"/>
</dbReference>
<dbReference type="AlphaFoldDB" id="F1A037"/>
<dbReference type="PANTHER" id="PTHR48100:SF1">
    <property type="entry name" value="HISTIDINE PHOSPHATASE FAMILY PROTEIN-RELATED"/>
    <property type="match status" value="1"/>
</dbReference>
<protein>
    <recommendedName>
        <fullName evidence="3">Phosphoglycerate mutase family protein</fullName>
    </recommendedName>
</protein>
<dbReference type="InterPro" id="IPR029033">
    <property type="entry name" value="His_PPase_superfam"/>
</dbReference>
<reference evidence="2" key="1">
    <citation type="journal article" date="2011" name="Genome Biol.">
        <title>Comparative genomics of the social amoebae Dictyostelium discoideum and Dictyostelium purpureum.</title>
        <authorList>
            <consortium name="US DOE Joint Genome Institute (JGI-PGF)"/>
            <person name="Sucgang R."/>
            <person name="Kuo A."/>
            <person name="Tian X."/>
            <person name="Salerno W."/>
            <person name="Parikh A."/>
            <person name="Feasley C.L."/>
            <person name="Dalin E."/>
            <person name="Tu H."/>
            <person name="Huang E."/>
            <person name="Barry K."/>
            <person name="Lindquist E."/>
            <person name="Shapiro H."/>
            <person name="Bruce D."/>
            <person name="Schmutz J."/>
            <person name="Salamov A."/>
            <person name="Fey P."/>
            <person name="Gaudet P."/>
            <person name="Anjard C."/>
            <person name="Babu M.M."/>
            <person name="Basu S."/>
            <person name="Bushmanova Y."/>
            <person name="van der Wel H."/>
            <person name="Katoh-Kurasawa M."/>
            <person name="Dinh C."/>
            <person name="Coutinho P.M."/>
            <person name="Saito T."/>
            <person name="Elias M."/>
            <person name="Schaap P."/>
            <person name="Kay R.R."/>
            <person name="Henrissat B."/>
            <person name="Eichinger L."/>
            <person name="Rivero F."/>
            <person name="Putnam N.H."/>
            <person name="West C.M."/>
            <person name="Loomis W.F."/>
            <person name="Chisholm R.L."/>
            <person name="Shaulsky G."/>
            <person name="Strassmann J.E."/>
            <person name="Queller D.C."/>
            <person name="Kuspa A."/>
            <person name="Grigoriev I.V."/>
        </authorList>
    </citation>
    <scope>NUCLEOTIDE SEQUENCE [LARGE SCALE GENOMIC DNA]</scope>
    <source>
        <strain evidence="2">QSDP1</strain>
    </source>
</reference>
<proteinExistence type="predicted"/>
<evidence type="ECO:0008006" key="3">
    <source>
        <dbReference type="Google" id="ProtNLM"/>
    </source>
</evidence>
<dbReference type="InterPro" id="IPR050275">
    <property type="entry name" value="PGM_Phosphatase"/>
</dbReference>
<dbReference type="InParanoid" id="F1A037"/>
<dbReference type="Gene3D" id="3.40.50.1240">
    <property type="entry name" value="Phosphoglycerate mutase-like"/>
    <property type="match status" value="1"/>
</dbReference>
<accession>F1A037</accession>
<dbReference type="GeneID" id="10510503"/>
<dbReference type="SUPFAM" id="SSF53254">
    <property type="entry name" value="Phosphoglycerate mutase-like"/>
    <property type="match status" value="1"/>
</dbReference>
<evidence type="ECO:0000313" key="2">
    <source>
        <dbReference type="Proteomes" id="UP000001064"/>
    </source>
</evidence>
<dbReference type="OMA" id="ERWWYLP"/>
<organism evidence="1 2">
    <name type="scientific">Dictyostelium purpureum</name>
    <name type="common">Slime mold</name>
    <dbReference type="NCBI Taxonomy" id="5786"/>
    <lineage>
        <taxon>Eukaryota</taxon>
        <taxon>Amoebozoa</taxon>
        <taxon>Evosea</taxon>
        <taxon>Eumycetozoa</taxon>
        <taxon>Dictyostelia</taxon>
        <taxon>Dictyosteliales</taxon>
        <taxon>Dictyosteliaceae</taxon>
        <taxon>Dictyostelium</taxon>
    </lineage>
</organism>
<dbReference type="GO" id="GO:0016791">
    <property type="term" value="F:phosphatase activity"/>
    <property type="evidence" value="ECO:0000318"/>
    <property type="project" value="GO_Central"/>
</dbReference>
<dbReference type="VEuPathDB" id="AmoebaDB:DICPUDRAFT_157828"/>
<dbReference type="eggNOG" id="KOG4754">
    <property type="taxonomic scope" value="Eukaryota"/>
</dbReference>
<dbReference type="PANTHER" id="PTHR48100">
    <property type="entry name" value="BROAD-SPECIFICITY PHOSPHATASE YOR283W-RELATED"/>
    <property type="match status" value="1"/>
</dbReference>
<dbReference type="KEGG" id="dpp:DICPUDRAFT_157828"/>
<evidence type="ECO:0000313" key="1">
    <source>
        <dbReference type="EMBL" id="EGC30452.1"/>
    </source>
</evidence>